<gene>
    <name evidence="1" type="ORF">MNBD_GAMMA11-478</name>
</gene>
<accession>A0A3B0X7H9</accession>
<name>A0A3B0X7H9_9ZZZZ</name>
<protein>
    <submittedName>
        <fullName evidence="1">Uncharacterized protein</fullName>
    </submittedName>
</protein>
<evidence type="ECO:0000313" key="1">
    <source>
        <dbReference type="EMBL" id="VAW60530.1"/>
    </source>
</evidence>
<reference evidence="1" key="1">
    <citation type="submission" date="2018-06" db="EMBL/GenBank/DDBJ databases">
        <authorList>
            <person name="Zhirakovskaya E."/>
        </authorList>
    </citation>
    <scope>NUCLEOTIDE SEQUENCE</scope>
</reference>
<organism evidence="1">
    <name type="scientific">hydrothermal vent metagenome</name>
    <dbReference type="NCBI Taxonomy" id="652676"/>
    <lineage>
        <taxon>unclassified sequences</taxon>
        <taxon>metagenomes</taxon>
        <taxon>ecological metagenomes</taxon>
    </lineage>
</organism>
<dbReference type="EMBL" id="UOFG01000126">
    <property type="protein sequence ID" value="VAW60530.1"/>
    <property type="molecule type" value="Genomic_DNA"/>
</dbReference>
<dbReference type="AlphaFoldDB" id="A0A3B0X7H9"/>
<sequence>MAKKWTQGSSGYVAETDIHGSGTTEEQIFLQEYTDIRACYAAIANTGTGSQKTRDGYLGFFMPATLSSFPIPLRDLEPL</sequence>
<proteinExistence type="predicted"/>